<sequence length="277" mass="32734">MFGLFDKKYNNPELLETISQTQEKWFAFLDKLEQRMDELCSSALPEIREVFNQDKDPYKRAHGHMLLGIRGQISQMRNKANAVREEKITHFIDVVKAGLPDFISFSGREYHDKLMVFRINCINRHQIFEDKIARYNTLLEQATGGQDLETAYQQELEAFENIRNKFSCKQCGGQLTISKIFFIAAYITCPYCQTQNTFTPSTGAQMVLHRARSLAEQRTAHLLKFYEESKPENKSLYRQYLRAMFNEWNKIVPDMTEENEKFYQRMLQDHLNSIHHY</sequence>
<protein>
    <submittedName>
        <fullName evidence="1">Uncharacterized protein</fullName>
    </submittedName>
</protein>
<evidence type="ECO:0000313" key="2">
    <source>
        <dbReference type="Proteomes" id="UP000537718"/>
    </source>
</evidence>
<accession>A0A7W8YPY5</accession>
<dbReference type="EMBL" id="JACHCF010000001">
    <property type="protein sequence ID" value="MBB5619393.1"/>
    <property type="molecule type" value="Genomic_DNA"/>
</dbReference>
<dbReference type="RefSeq" id="WP_183865538.1">
    <property type="nucleotide sequence ID" value="NZ_JACHCF010000001.1"/>
</dbReference>
<reference evidence="1 2" key="1">
    <citation type="submission" date="2020-08" db="EMBL/GenBank/DDBJ databases">
        <title>Genomic Encyclopedia of Type Strains, Phase IV (KMG-V): Genome sequencing to study the core and pangenomes of soil and plant-associated prokaryotes.</title>
        <authorList>
            <person name="Whitman W."/>
        </authorList>
    </citation>
    <scope>NUCLEOTIDE SEQUENCE [LARGE SCALE GENOMIC DNA]</scope>
    <source>
        <strain evidence="1 2">MP7CTX6</strain>
    </source>
</reference>
<evidence type="ECO:0000313" key="1">
    <source>
        <dbReference type="EMBL" id="MBB5619393.1"/>
    </source>
</evidence>
<comment type="caution">
    <text evidence="1">The sequence shown here is derived from an EMBL/GenBank/DDBJ whole genome shotgun (WGS) entry which is preliminary data.</text>
</comment>
<gene>
    <name evidence="1" type="ORF">HDE69_000429</name>
</gene>
<organism evidence="1 2">
    <name type="scientific">Pedobacter cryoconitis</name>
    <dbReference type="NCBI Taxonomy" id="188932"/>
    <lineage>
        <taxon>Bacteria</taxon>
        <taxon>Pseudomonadati</taxon>
        <taxon>Bacteroidota</taxon>
        <taxon>Sphingobacteriia</taxon>
        <taxon>Sphingobacteriales</taxon>
        <taxon>Sphingobacteriaceae</taxon>
        <taxon>Pedobacter</taxon>
    </lineage>
</organism>
<dbReference type="AlphaFoldDB" id="A0A7W8YPY5"/>
<name>A0A7W8YPY5_9SPHI</name>
<proteinExistence type="predicted"/>
<dbReference type="Proteomes" id="UP000537718">
    <property type="component" value="Unassembled WGS sequence"/>
</dbReference>